<dbReference type="EC" id="2.6.1.-" evidence="7"/>
<dbReference type="InterPro" id="IPR004839">
    <property type="entry name" value="Aminotransferase_I/II_large"/>
</dbReference>
<comment type="cofactor">
    <cofactor evidence="1 7">
        <name>pyridoxal 5'-phosphate</name>
        <dbReference type="ChEBI" id="CHEBI:597326"/>
    </cofactor>
</comment>
<dbReference type="Gene3D" id="3.40.640.10">
    <property type="entry name" value="Type I PLP-dependent aspartate aminotransferase-like (Major domain)"/>
    <property type="match status" value="1"/>
</dbReference>
<dbReference type="InterPro" id="IPR004838">
    <property type="entry name" value="NHTrfase_class1_PyrdxlP-BS"/>
</dbReference>
<sequence length="383" mass="40963">MRTSSRGEVDPFIVMDVAERARIAEAAGRRIVHMEIGQPGTAAPAAARAAVARALDAETLGYTVALGLPALRARIARLYGEWYGIDLDPGRVVVTAGSSAGFQLAFLSLFDAGQRVGIGDPGYPSYRNILKALSLQPVRIETGADTRYQVAPAHLHGLGLDGLLVASPANPTGTVLDRPHLAALMAACAEAGTAFVSDEIYHGLTYGGRATTALEVGDDVYVINSFSKFFSMTGWRVGWMVVPADHVRRVERLAQNLFICAPHVAQVAALAALDAQDEMRANVATYARNRALLLDALPRAGFARIAPPDGAFYLYADVAHLTDDSRALAAELLERAGVAVTPGLDFDPVRGHRWLRFSYAGAHAEMIEGAERLKAWYQARGAS</sequence>
<dbReference type="GO" id="GO:0006520">
    <property type="term" value="P:amino acid metabolic process"/>
    <property type="evidence" value="ECO:0007669"/>
    <property type="project" value="InterPro"/>
</dbReference>
<dbReference type="GO" id="GO:0004069">
    <property type="term" value="F:L-aspartate:2-oxoglutarate aminotransferase activity"/>
    <property type="evidence" value="ECO:0007669"/>
    <property type="project" value="UniProtKB-EC"/>
</dbReference>
<feature type="domain" description="Aminotransferase class I/classII large" evidence="8">
    <location>
        <begin position="32"/>
        <end position="370"/>
    </location>
</feature>
<dbReference type="InterPro" id="IPR050596">
    <property type="entry name" value="AspAT/PAT-like"/>
</dbReference>
<evidence type="ECO:0000313" key="9">
    <source>
        <dbReference type="EMBL" id="MSU89063.1"/>
    </source>
</evidence>
<organism evidence="9 10">
    <name type="scientific">Halovulum marinum</name>
    <dbReference type="NCBI Taxonomy" id="2662447"/>
    <lineage>
        <taxon>Bacteria</taxon>
        <taxon>Pseudomonadati</taxon>
        <taxon>Pseudomonadota</taxon>
        <taxon>Alphaproteobacteria</taxon>
        <taxon>Rhodobacterales</taxon>
        <taxon>Paracoccaceae</taxon>
        <taxon>Halovulum</taxon>
    </lineage>
</organism>
<evidence type="ECO:0000259" key="8">
    <source>
        <dbReference type="Pfam" id="PF00155"/>
    </source>
</evidence>
<name>A0A6L5YXJ8_9RHOB</name>
<keyword evidence="4 7" id="KW-0808">Transferase</keyword>
<evidence type="ECO:0000256" key="3">
    <source>
        <dbReference type="ARBA" id="ARBA00022576"/>
    </source>
</evidence>
<evidence type="ECO:0000256" key="5">
    <source>
        <dbReference type="ARBA" id="ARBA00022898"/>
    </source>
</evidence>
<dbReference type="AlphaFoldDB" id="A0A6L5YXJ8"/>
<dbReference type="SUPFAM" id="SSF53383">
    <property type="entry name" value="PLP-dependent transferases"/>
    <property type="match status" value="1"/>
</dbReference>
<evidence type="ECO:0000256" key="1">
    <source>
        <dbReference type="ARBA" id="ARBA00001933"/>
    </source>
</evidence>
<dbReference type="Proteomes" id="UP000474957">
    <property type="component" value="Unassembled WGS sequence"/>
</dbReference>
<dbReference type="PANTHER" id="PTHR46383:SF2">
    <property type="entry name" value="AMINOTRANSFERASE"/>
    <property type="match status" value="1"/>
</dbReference>
<dbReference type="PANTHER" id="PTHR46383">
    <property type="entry name" value="ASPARTATE AMINOTRANSFERASE"/>
    <property type="match status" value="1"/>
</dbReference>
<gene>
    <name evidence="9" type="ORF">GE300_05405</name>
</gene>
<dbReference type="InterPro" id="IPR015424">
    <property type="entry name" value="PyrdxlP-dep_Trfase"/>
</dbReference>
<proteinExistence type="inferred from homology"/>
<keyword evidence="5" id="KW-0663">Pyridoxal phosphate</keyword>
<evidence type="ECO:0000256" key="4">
    <source>
        <dbReference type="ARBA" id="ARBA00022679"/>
    </source>
</evidence>
<dbReference type="CDD" id="cd00609">
    <property type="entry name" value="AAT_like"/>
    <property type="match status" value="1"/>
</dbReference>
<comment type="catalytic activity">
    <reaction evidence="6">
        <text>L-aspartate + 2-oxoglutarate = oxaloacetate + L-glutamate</text>
        <dbReference type="Rhea" id="RHEA:21824"/>
        <dbReference type="ChEBI" id="CHEBI:16452"/>
        <dbReference type="ChEBI" id="CHEBI:16810"/>
        <dbReference type="ChEBI" id="CHEBI:29985"/>
        <dbReference type="ChEBI" id="CHEBI:29991"/>
        <dbReference type="EC" id="2.6.1.1"/>
    </reaction>
</comment>
<keyword evidence="3 7" id="KW-0032">Aminotransferase</keyword>
<evidence type="ECO:0000313" key="10">
    <source>
        <dbReference type="Proteomes" id="UP000474957"/>
    </source>
</evidence>
<comment type="similarity">
    <text evidence="2 7">Belongs to the class-I pyridoxal-phosphate-dependent aminotransferase family.</text>
</comment>
<dbReference type="RefSeq" id="WP_154445518.1">
    <property type="nucleotide sequence ID" value="NZ_WIND01000002.1"/>
</dbReference>
<comment type="caution">
    <text evidence="9">The sequence shown here is derived from an EMBL/GenBank/DDBJ whole genome shotgun (WGS) entry which is preliminary data.</text>
</comment>
<dbReference type="PROSITE" id="PS00105">
    <property type="entry name" value="AA_TRANSFER_CLASS_1"/>
    <property type="match status" value="1"/>
</dbReference>
<evidence type="ECO:0000256" key="7">
    <source>
        <dbReference type="RuleBase" id="RU000481"/>
    </source>
</evidence>
<reference evidence="9 10" key="1">
    <citation type="submission" date="2019-10" db="EMBL/GenBank/DDBJ databases">
        <title>Cognatihalovulum marinum gen. nov. sp. nov., a new member of the family Rhodobacteraceae isolated from deep seawater of the Northwest Indian Ocean.</title>
        <authorList>
            <person name="Ruan C."/>
            <person name="Wang J."/>
            <person name="Zheng X."/>
            <person name="Song L."/>
            <person name="Zhu Y."/>
            <person name="Huang Y."/>
            <person name="Lu Z."/>
            <person name="Du W."/>
            <person name="Huang L."/>
            <person name="Dai X."/>
        </authorList>
    </citation>
    <scope>NUCLEOTIDE SEQUENCE [LARGE SCALE GENOMIC DNA]</scope>
    <source>
        <strain evidence="9 10">2CG4</strain>
    </source>
</reference>
<keyword evidence="10" id="KW-1185">Reference proteome</keyword>
<dbReference type="EMBL" id="WIND01000002">
    <property type="protein sequence ID" value="MSU89063.1"/>
    <property type="molecule type" value="Genomic_DNA"/>
</dbReference>
<accession>A0A6L5YXJ8</accession>
<dbReference type="GO" id="GO:0030170">
    <property type="term" value="F:pyridoxal phosphate binding"/>
    <property type="evidence" value="ECO:0007669"/>
    <property type="project" value="InterPro"/>
</dbReference>
<protein>
    <recommendedName>
        <fullName evidence="7">Aminotransferase</fullName>
        <ecNumber evidence="7">2.6.1.-</ecNumber>
    </recommendedName>
</protein>
<evidence type="ECO:0000256" key="2">
    <source>
        <dbReference type="ARBA" id="ARBA00007441"/>
    </source>
</evidence>
<dbReference type="Pfam" id="PF00155">
    <property type="entry name" value="Aminotran_1_2"/>
    <property type="match status" value="1"/>
</dbReference>
<evidence type="ECO:0000256" key="6">
    <source>
        <dbReference type="ARBA" id="ARBA00049185"/>
    </source>
</evidence>
<dbReference type="InterPro" id="IPR015421">
    <property type="entry name" value="PyrdxlP-dep_Trfase_major"/>
</dbReference>